<keyword evidence="6" id="KW-0812">Transmembrane</keyword>
<comment type="similarity">
    <text evidence="4">Belongs to the methyl-accepting chemotaxis (MCP) protein family.</text>
</comment>
<keyword evidence="2" id="KW-1003">Cell membrane</keyword>
<keyword evidence="2" id="KW-0997">Cell inner membrane</keyword>
<dbReference type="GO" id="GO:0006935">
    <property type="term" value="P:chemotaxis"/>
    <property type="evidence" value="ECO:0007669"/>
    <property type="project" value="InterPro"/>
</dbReference>
<dbReference type="PANTHER" id="PTHR32089">
    <property type="entry name" value="METHYL-ACCEPTING CHEMOTAXIS PROTEIN MCPB"/>
    <property type="match status" value="1"/>
</dbReference>
<dbReference type="SMART" id="SM00283">
    <property type="entry name" value="MA"/>
    <property type="match status" value="1"/>
</dbReference>
<keyword evidence="11" id="KW-1185">Reference proteome</keyword>
<evidence type="ECO:0000256" key="4">
    <source>
        <dbReference type="ARBA" id="ARBA00029447"/>
    </source>
</evidence>
<dbReference type="Proteomes" id="UP000244441">
    <property type="component" value="Chromosome"/>
</dbReference>
<comment type="subcellular location">
    <subcellularLocation>
        <location evidence="1">Cell inner membrane</location>
        <topology evidence="1">Multi-pass membrane protein</topology>
    </subcellularLocation>
</comment>
<dbReference type="PRINTS" id="PR00260">
    <property type="entry name" value="CHEMTRNSDUCR"/>
</dbReference>
<dbReference type="InterPro" id="IPR004090">
    <property type="entry name" value="Chemotax_Me-accpt_rcpt"/>
</dbReference>
<evidence type="ECO:0000256" key="2">
    <source>
        <dbReference type="ARBA" id="ARBA00022519"/>
    </source>
</evidence>
<dbReference type="PROSITE" id="PS50885">
    <property type="entry name" value="HAMP"/>
    <property type="match status" value="1"/>
</dbReference>
<dbReference type="Pfam" id="PF12729">
    <property type="entry name" value="4HB_MCP_1"/>
    <property type="match status" value="1"/>
</dbReference>
<dbReference type="CDD" id="cd11386">
    <property type="entry name" value="MCP_signal"/>
    <property type="match status" value="1"/>
</dbReference>
<dbReference type="CDD" id="cd06225">
    <property type="entry name" value="HAMP"/>
    <property type="match status" value="1"/>
</dbReference>
<dbReference type="Gene3D" id="1.10.287.950">
    <property type="entry name" value="Methyl-accepting chemotaxis protein"/>
    <property type="match status" value="1"/>
</dbReference>
<gene>
    <name evidence="10" type="ORF">C2869_16610</name>
</gene>
<evidence type="ECO:0000256" key="6">
    <source>
        <dbReference type="SAM" id="Phobius"/>
    </source>
</evidence>
<evidence type="ECO:0000259" key="7">
    <source>
        <dbReference type="PROSITE" id="PS50111"/>
    </source>
</evidence>
<evidence type="ECO:0000259" key="9">
    <source>
        <dbReference type="PROSITE" id="PS50885"/>
    </source>
</evidence>
<dbReference type="PROSITE" id="PS50111">
    <property type="entry name" value="CHEMOTAXIS_TRANSDUC_2"/>
    <property type="match status" value="1"/>
</dbReference>
<dbReference type="InterPro" id="IPR003660">
    <property type="entry name" value="HAMP_dom"/>
</dbReference>
<dbReference type="EMBL" id="CP026604">
    <property type="protein sequence ID" value="AWB67944.1"/>
    <property type="molecule type" value="Genomic_DNA"/>
</dbReference>
<dbReference type="FunFam" id="1.10.287.950:FF:000001">
    <property type="entry name" value="Methyl-accepting chemotaxis sensory transducer"/>
    <property type="match status" value="1"/>
</dbReference>
<feature type="domain" description="HAMP" evidence="9">
    <location>
        <begin position="209"/>
        <end position="263"/>
    </location>
</feature>
<evidence type="ECO:0000259" key="8">
    <source>
        <dbReference type="PROSITE" id="PS50192"/>
    </source>
</evidence>
<dbReference type="PANTHER" id="PTHR32089:SF120">
    <property type="entry name" value="METHYL-ACCEPTING CHEMOTAXIS PROTEIN TLPQ"/>
    <property type="match status" value="1"/>
</dbReference>
<keyword evidence="6" id="KW-0472">Membrane</keyword>
<feature type="domain" description="Methyl-accepting transducer" evidence="7">
    <location>
        <begin position="268"/>
        <end position="504"/>
    </location>
</feature>
<protein>
    <submittedName>
        <fullName evidence="10">Methyl-accepting chemotaxis protein</fullName>
    </submittedName>
</protein>
<organism evidence="10 11">
    <name type="scientific">Saccharobesus litoralis</name>
    <dbReference type="NCBI Taxonomy" id="2172099"/>
    <lineage>
        <taxon>Bacteria</taxon>
        <taxon>Pseudomonadati</taxon>
        <taxon>Pseudomonadota</taxon>
        <taxon>Gammaproteobacteria</taxon>
        <taxon>Alteromonadales</taxon>
        <taxon>Alteromonadaceae</taxon>
        <taxon>Saccharobesus</taxon>
    </lineage>
</organism>
<evidence type="ECO:0000256" key="1">
    <source>
        <dbReference type="ARBA" id="ARBA00004429"/>
    </source>
</evidence>
<evidence type="ECO:0000313" key="11">
    <source>
        <dbReference type="Proteomes" id="UP000244441"/>
    </source>
</evidence>
<dbReference type="GO" id="GO:0005886">
    <property type="term" value="C:plasma membrane"/>
    <property type="evidence" value="ECO:0007669"/>
    <property type="project" value="UniProtKB-SubCell"/>
</dbReference>
<dbReference type="OrthoDB" id="49457at2"/>
<feature type="transmembrane region" description="Helical" evidence="6">
    <location>
        <begin position="12"/>
        <end position="31"/>
    </location>
</feature>
<dbReference type="AlphaFoldDB" id="A0A2S0VUP7"/>
<dbReference type="GO" id="GO:0004888">
    <property type="term" value="F:transmembrane signaling receptor activity"/>
    <property type="evidence" value="ECO:0007669"/>
    <property type="project" value="InterPro"/>
</dbReference>
<dbReference type="SMART" id="SM00304">
    <property type="entry name" value="HAMP"/>
    <property type="match status" value="1"/>
</dbReference>
<evidence type="ECO:0000256" key="3">
    <source>
        <dbReference type="ARBA" id="ARBA00023224"/>
    </source>
</evidence>
<dbReference type="Pfam" id="PF00672">
    <property type="entry name" value="HAMP"/>
    <property type="match status" value="1"/>
</dbReference>
<feature type="transmembrane region" description="Helical" evidence="6">
    <location>
        <begin position="188"/>
        <end position="206"/>
    </location>
</feature>
<proteinExistence type="inferred from homology"/>
<dbReference type="KEGG" id="cate:C2869_16610"/>
<dbReference type="Pfam" id="PF00015">
    <property type="entry name" value="MCPsignal"/>
    <property type="match status" value="1"/>
</dbReference>
<accession>A0A2S0VUP7</accession>
<feature type="domain" description="T-SNARE coiled-coil homology" evidence="8">
    <location>
        <begin position="455"/>
        <end position="517"/>
    </location>
</feature>
<name>A0A2S0VUP7_9ALTE</name>
<keyword evidence="6" id="KW-1133">Transmembrane helix</keyword>
<dbReference type="SUPFAM" id="SSF58104">
    <property type="entry name" value="Methyl-accepting chemotaxis protein (MCP) signaling domain"/>
    <property type="match status" value="1"/>
</dbReference>
<dbReference type="RefSeq" id="WP_108604009.1">
    <property type="nucleotide sequence ID" value="NZ_CP026604.1"/>
</dbReference>
<dbReference type="InterPro" id="IPR000727">
    <property type="entry name" value="T_SNARE_dom"/>
</dbReference>
<dbReference type="InterPro" id="IPR024478">
    <property type="entry name" value="HlyB_4HB_MCP"/>
</dbReference>
<sequence>MNNLSIRIKYSVPLFIVAVALLVIMIANMMLTKNLEENADVFPTGFMPAINVVLNADRDLYQARVAEIQYVYSKQNQAQFRQEFEENAKQAKDRFNEYRQLMQNYPKVISELRGFEAAYQKWYRSASQVLATYDNGNVELAIEQTNGQSNQDFSALRELYDVAGERAFESANLLQETIKATNAKHKTITWLVVIVIVGIAAAVAIFSQNALLARIQEITQGIDDITSGGGDLTKTINVKNHDEIGELGLAFNRFVASLRTLISQVRHDVDDLHASSDVLGQSANKADAVAKQQSQASDMIVSAVHEMSLATREMSSIAQNTADETESAMRFASQGVEVINKSVVQIEQLYHTVEGASDGAKKLSVESSNISGVLDVIRGIAEQTNLLALNAAIEAARAGEQGRGFAVVADEVRTLAQKTQESTDSIQSMILAVQDGVTNVVDKIQDGFDKVTSSVELAKETETLLDNTLSRVTKVKDMSIQTATATEEQSAVTEDINRNLHDLNSQIQTTSEVAADTKKASAQIQGLAGNIHQGVGRFKLN</sequence>
<dbReference type="InterPro" id="IPR004089">
    <property type="entry name" value="MCPsignal_dom"/>
</dbReference>
<keyword evidence="3 5" id="KW-0807">Transducer</keyword>
<evidence type="ECO:0000256" key="5">
    <source>
        <dbReference type="PROSITE-ProRule" id="PRU00284"/>
    </source>
</evidence>
<dbReference type="PROSITE" id="PS50192">
    <property type="entry name" value="T_SNARE"/>
    <property type="match status" value="1"/>
</dbReference>
<evidence type="ECO:0000313" key="10">
    <source>
        <dbReference type="EMBL" id="AWB67944.1"/>
    </source>
</evidence>
<reference evidence="10 11" key="1">
    <citation type="submission" date="2018-01" db="EMBL/GenBank/DDBJ databases">
        <title>Genome sequence of a Cantenovulum-like bacteria.</title>
        <authorList>
            <person name="Tan W.R."/>
            <person name="Lau N.-S."/>
            <person name="Go F."/>
            <person name="Amirul A.-A.A."/>
        </authorList>
    </citation>
    <scope>NUCLEOTIDE SEQUENCE [LARGE SCALE GENOMIC DNA]</scope>
    <source>
        <strain evidence="10 11">CCB-QB4</strain>
    </source>
</reference>
<dbReference type="GO" id="GO:0007165">
    <property type="term" value="P:signal transduction"/>
    <property type="evidence" value="ECO:0007669"/>
    <property type="project" value="UniProtKB-KW"/>
</dbReference>